<comment type="caution">
    <text evidence="3">The sequence shown here is derived from an EMBL/GenBank/DDBJ whole genome shotgun (WGS) entry which is preliminary data.</text>
</comment>
<evidence type="ECO:0000259" key="2">
    <source>
        <dbReference type="PROSITE" id="PS50857"/>
    </source>
</evidence>
<evidence type="ECO:0000313" key="3">
    <source>
        <dbReference type="EMBL" id="NYF51771.1"/>
    </source>
</evidence>
<evidence type="ECO:0000313" key="4">
    <source>
        <dbReference type="Proteomes" id="UP000534186"/>
    </source>
</evidence>
<dbReference type="GO" id="GO:0005507">
    <property type="term" value="F:copper ion binding"/>
    <property type="evidence" value="ECO:0007669"/>
    <property type="project" value="InterPro"/>
</dbReference>
<feature type="signal peptide" evidence="1">
    <location>
        <begin position="1"/>
        <end position="26"/>
    </location>
</feature>
<feature type="chain" id="PRO_5030963815" evidence="1">
    <location>
        <begin position="27"/>
        <end position="121"/>
    </location>
</feature>
<proteinExistence type="predicted"/>
<dbReference type="GO" id="GO:0016491">
    <property type="term" value="F:oxidoreductase activity"/>
    <property type="evidence" value="ECO:0007669"/>
    <property type="project" value="UniProtKB-KW"/>
</dbReference>
<keyword evidence="1" id="KW-0732">Signal</keyword>
<dbReference type="GO" id="GO:0016020">
    <property type="term" value="C:membrane"/>
    <property type="evidence" value="ECO:0007669"/>
    <property type="project" value="InterPro"/>
</dbReference>
<dbReference type="GO" id="GO:0004129">
    <property type="term" value="F:cytochrome-c oxidase activity"/>
    <property type="evidence" value="ECO:0007669"/>
    <property type="project" value="InterPro"/>
</dbReference>
<dbReference type="SUPFAM" id="SSF49503">
    <property type="entry name" value="Cupredoxins"/>
    <property type="match status" value="1"/>
</dbReference>
<sequence length="121" mass="13319">MKSRKWSAACGLAVIFLFANTTSSRAQDPEPKVIEIHAKKFAYEPAEITLHKGETYKLHLTSDDSPHSLRINALNLNAKMKAGEFNDVLLTPDQVGDFKADCGVYCGAGHKTMSMTVHVIQ</sequence>
<dbReference type="Proteomes" id="UP000534186">
    <property type="component" value="Unassembled WGS sequence"/>
</dbReference>
<dbReference type="Gene3D" id="2.60.40.420">
    <property type="entry name" value="Cupredoxins - blue copper proteins"/>
    <property type="match status" value="1"/>
</dbReference>
<dbReference type="InterPro" id="IPR008972">
    <property type="entry name" value="Cupredoxin"/>
</dbReference>
<keyword evidence="3" id="KW-0560">Oxidoreductase</keyword>
<name>A0A7Y9NLU6_9BACT</name>
<gene>
    <name evidence="3" type="ORF">HDF12_002136</name>
</gene>
<accession>A0A7Y9NLU6</accession>
<dbReference type="PROSITE" id="PS50857">
    <property type="entry name" value="COX2_CUA"/>
    <property type="match status" value="1"/>
</dbReference>
<feature type="domain" description="Cytochrome oxidase subunit II copper A binding" evidence="2">
    <location>
        <begin position="27"/>
        <end position="121"/>
    </location>
</feature>
<protein>
    <submittedName>
        <fullName evidence="3">Cytochrome c oxidase subunit 2</fullName>
        <ecNumber evidence="3">1.9.3.1</ecNumber>
    </submittedName>
</protein>
<dbReference type="InterPro" id="IPR002429">
    <property type="entry name" value="CcO_II-like_C"/>
</dbReference>
<dbReference type="AlphaFoldDB" id="A0A7Y9NLU6"/>
<dbReference type="InterPro" id="IPR028096">
    <property type="entry name" value="EfeO_Cupredoxin"/>
</dbReference>
<dbReference type="EC" id="1.9.3.1" evidence="3"/>
<evidence type="ECO:0000256" key="1">
    <source>
        <dbReference type="SAM" id="SignalP"/>
    </source>
</evidence>
<reference evidence="3 4" key="1">
    <citation type="submission" date="2020-07" db="EMBL/GenBank/DDBJ databases">
        <title>Genomic Encyclopedia of Type Strains, Phase IV (KMG-V): Genome sequencing to study the core and pangenomes of soil and plant-associated prokaryotes.</title>
        <authorList>
            <person name="Whitman W."/>
        </authorList>
    </citation>
    <scope>NUCLEOTIDE SEQUENCE [LARGE SCALE GENOMIC DNA]</scope>
    <source>
        <strain evidence="3 4">M8UP30</strain>
    </source>
</reference>
<organism evidence="3 4">
    <name type="scientific">Tunturiibacter lichenicola</name>
    <dbReference type="NCBI Taxonomy" id="2051959"/>
    <lineage>
        <taxon>Bacteria</taxon>
        <taxon>Pseudomonadati</taxon>
        <taxon>Acidobacteriota</taxon>
        <taxon>Terriglobia</taxon>
        <taxon>Terriglobales</taxon>
        <taxon>Acidobacteriaceae</taxon>
        <taxon>Tunturiibacter</taxon>
    </lineage>
</organism>
<dbReference type="EMBL" id="JACCCV010000001">
    <property type="protein sequence ID" value="NYF51771.1"/>
    <property type="molecule type" value="Genomic_DNA"/>
</dbReference>
<dbReference type="Pfam" id="PF13473">
    <property type="entry name" value="Cupredoxin_1"/>
    <property type="match status" value="1"/>
</dbReference>